<protein>
    <submittedName>
        <fullName evidence="1">Uncharacterized protein</fullName>
    </submittedName>
</protein>
<dbReference type="RefSeq" id="WP_147932500.1">
    <property type="nucleotide sequence ID" value="NZ_VOXD01000041.1"/>
</dbReference>
<organism evidence="1 2">
    <name type="scientific">Neolewinella aurantiaca</name>
    <dbReference type="NCBI Taxonomy" id="2602767"/>
    <lineage>
        <taxon>Bacteria</taxon>
        <taxon>Pseudomonadati</taxon>
        <taxon>Bacteroidota</taxon>
        <taxon>Saprospiria</taxon>
        <taxon>Saprospirales</taxon>
        <taxon>Lewinellaceae</taxon>
        <taxon>Neolewinella</taxon>
    </lineage>
</organism>
<evidence type="ECO:0000313" key="2">
    <source>
        <dbReference type="Proteomes" id="UP000321907"/>
    </source>
</evidence>
<keyword evidence="2" id="KW-1185">Reference proteome</keyword>
<dbReference type="Proteomes" id="UP000321907">
    <property type="component" value="Unassembled WGS sequence"/>
</dbReference>
<sequence length="514" mass="57980">MTSTITVPTEDYGPAGFEIKLSPDGEVLAVTSASAQLPETVFRITYGDRWESAREYFQQLADNLAYRAEAAAWINDSPPEFKLLRRTFRKTSPLSSPAGGNDAPLYARRASFWLEHPEARPALFLQKKAKDAFRVIAKLLRSGNCDAEALEPWLFSIIHLVREVEDRRVVYQLIGLLDTPGSAEYLFSELERPGRHPFASGLLNALIALAVPANKARILELQHSLLHDRGQVKDYLRVISRLEGDDVHQSIMTVLDEHPSLAGEVFSALRATHHPSPGTVIRGRFDQEENLRLFDLIAELIDREPPGIRVTLGDMNAKVDTPSLNTAAPVTWPQMLGPNWRKLVVSAQPDELFGLILSYLNRSEPWLQRCALLQLDTWVQAQKATPEIPLPIEQRIRELLTSRYEKIYTVVLNVADKIFDQLTEPTRMIEAVLAHAPNSNYRLMNVAVLKKAAARPEWRQLETDLLRSAFHQVTSVEELSRLERLLPYLSFLGIREELRIIGAQKKAEIGAAKQ</sequence>
<reference evidence="1 2" key="1">
    <citation type="submission" date="2019-08" db="EMBL/GenBank/DDBJ databases">
        <title>Lewinella sp. strain SSH13 Genome sequencing and assembly.</title>
        <authorList>
            <person name="Kim I."/>
        </authorList>
    </citation>
    <scope>NUCLEOTIDE SEQUENCE [LARGE SCALE GENOMIC DNA]</scope>
    <source>
        <strain evidence="1 2">SSH13</strain>
    </source>
</reference>
<comment type="caution">
    <text evidence="1">The sequence shown here is derived from an EMBL/GenBank/DDBJ whole genome shotgun (WGS) entry which is preliminary data.</text>
</comment>
<dbReference type="AlphaFoldDB" id="A0A5C7FLL4"/>
<evidence type="ECO:0000313" key="1">
    <source>
        <dbReference type="EMBL" id="TXF86276.1"/>
    </source>
</evidence>
<gene>
    <name evidence="1" type="ORF">FUA23_19745</name>
</gene>
<name>A0A5C7FLL4_9BACT</name>
<proteinExistence type="predicted"/>
<accession>A0A5C7FLL4</accession>
<dbReference type="EMBL" id="VOXD01000041">
    <property type="protein sequence ID" value="TXF86276.1"/>
    <property type="molecule type" value="Genomic_DNA"/>
</dbReference>
<dbReference type="OrthoDB" id="1491989at2"/>